<dbReference type="EMBL" id="JANJYJ010000009">
    <property type="protein sequence ID" value="KAK3188951.1"/>
    <property type="molecule type" value="Genomic_DNA"/>
</dbReference>
<proteinExistence type="predicted"/>
<reference evidence="1" key="1">
    <citation type="journal article" date="2023" name="Plant J.">
        <title>Genome sequences and population genomics provide insights into the demographic history, inbreeding, and mutation load of two 'living fossil' tree species of Dipteronia.</title>
        <authorList>
            <person name="Feng Y."/>
            <person name="Comes H.P."/>
            <person name="Chen J."/>
            <person name="Zhu S."/>
            <person name="Lu R."/>
            <person name="Zhang X."/>
            <person name="Li P."/>
            <person name="Qiu J."/>
            <person name="Olsen K.M."/>
            <person name="Qiu Y."/>
        </authorList>
    </citation>
    <scope>NUCLEOTIDE SEQUENCE</scope>
    <source>
        <strain evidence="1">NBL</strain>
    </source>
</reference>
<comment type="caution">
    <text evidence="1">The sequence shown here is derived from an EMBL/GenBank/DDBJ whole genome shotgun (WGS) entry which is preliminary data.</text>
</comment>
<keyword evidence="2" id="KW-1185">Reference proteome</keyword>
<evidence type="ECO:0000313" key="2">
    <source>
        <dbReference type="Proteomes" id="UP001281410"/>
    </source>
</evidence>
<gene>
    <name evidence="1" type="ORF">Dsin_028512</name>
</gene>
<name>A0AAE0DUL2_9ROSI</name>
<dbReference type="Proteomes" id="UP001281410">
    <property type="component" value="Unassembled WGS sequence"/>
</dbReference>
<sequence length="123" mass="14343">MIVSDRHRCISNGMRAKFADATHGVCAYHLAKNLKQHCWKQGDVINLFYRATYVYRVEEFHCLMAELKAMHPKVYDELLEVGIQKFSRVHSLRKRYHMMTTNIADSMNSCLLAIWKLPIISIA</sequence>
<evidence type="ECO:0000313" key="1">
    <source>
        <dbReference type="EMBL" id="KAK3188951.1"/>
    </source>
</evidence>
<protein>
    <recommendedName>
        <fullName evidence="3">Transposase</fullName>
    </recommendedName>
</protein>
<evidence type="ECO:0008006" key="3">
    <source>
        <dbReference type="Google" id="ProtNLM"/>
    </source>
</evidence>
<organism evidence="1 2">
    <name type="scientific">Dipteronia sinensis</name>
    <dbReference type="NCBI Taxonomy" id="43782"/>
    <lineage>
        <taxon>Eukaryota</taxon>
        <taxon>Viridiplantae</taxon>
        <taxon>Streptophyta</taxon>
        <taxon>Embryophyta</taxon>
        <taxon>Tracheophyta</taxon>
        <taxon>Spermatophyta</taxon>
        <taxon>Magnoliopsida</taxon>
        <taxon>eudicotyledons</taxon>
        <taxon>Gunneridae</taxon>
        <taxon>Pentapetalae</taxon>
        <taxon>rosids</taxon>
        <taxon>malvids</taxon>
        <taxon>Sapindales</taxon>
        <taxon>Sapindaceae</taxon>
        <taxon>Hippocastanoideae</taxon>
        <taxon>Acereae</taxon>
        <taxon>Dipteronia</taxon>
    </lineage>
</organism>
<accession>A0AAE0DUL2</accession>
<dbReference type="AlphaFoldDB" id="A0AAE0DUL2"/>